<dbReference type="InterPro" id="IPR036866">
    <property type="entry name" value="RibonucZ/Hydroxyglut_hydro"/>
</dbReference>
<name>U2FUL7_9GAMM</name>
<keyword evidence="5" id="KW-1185">Reference proteome</keyword>
<reference evidence="4 5" key="1">
    <citation type="journal article" date="2011" name="J. Bacteriol.">
        <title>Genome sequence of Salinisphaera shabanensis, a gammaproteobacterium from the harsh, variable environment of the brine-seawater interface of the Shaban Deep in the Red Sea.</title>
        <authorList>
            <person name="Antunes A."/>
            <person name="Alam I."/>
            <person name="Bajic V.B."/>
            <person name="Stingl U."/>
        </authorList>
    </citation>
    <scope>NUCLEOTIDE SEQUENCE [LARGE SCALE GENOMIC DNA]</scope>
    <source>
        <strain evidence="4 5">E1L3A</strain>
    </source>
</reference>
<dbReference type="EC" id="3.5.2.6" evidence="4"/>
<dbReference type="OrthoDB" id="9769598at2"/>
<dbReference type="STRING" id="1033802.SSPSH_001409"/>
<dbReference type="InterPro" id="IPR001279">
    <property type="entry name" value="Metallo-B-lactamas"/>
</dbReference>
<dbReference type="InterPro" id="IPR030811">
    <property type="entry name" value="SoxH-rel_PQQ_1"/>
</dbReference>
<dbReference type="NCBIfam" id="TIGR04558">
    <property type="entry name" value="SoxH_rel_PQQ_1"/>
    <property type="match status" value="1"/>
</dbReference>
<organism evidence="4 5">
    <name type="scientific">Salinisphaera shabanensis E1L3A</name>
    <dbReference type="NCBI Taxonomy" id="1033802"/>
    <lineage>
        <taxon>Bacteria</taxon>
        <taxon>Pseudomonadati</taxon>
        <taxon>Pseudomonadota</taxon>
        <taxon>Gammaproteobacteria</taxon>
        <taxon>Salinisphaerales</taxon>
        <taxon>Salinisphaeraceae</taxon>
        <taxon>Salinisphaera</taxon>
    </lineage>
</organism>
<keyword evidence="2" id="KW-0732">Signal</keyword>
<evidence type="ECO:0000256" key="1">
    <source>
        <dbReference type="ARBA" id="ARBA00005250"/>
    </source>
</evidence>
<protein>
    <submittedName>
        <fullName evidence="4">Beta-lactamase protein</fullName>
        <ecNumber evidence="4">3.5.2.6</ecNumber>
    </submittedName>
</protein>
<evidence type="ECO:0000313" key="5">
    <source>
        <dbReference type="Proteomes" id="UP000006242"/>
    </source>
</evidence>
<dbReference type="Proteomes" id="UP000006242">
    <property type="component" value="Unassembled WGS sequence"/>
</dbReference>
<dbReference type="SMART" id="SM00849">
    <property type="entry name" value="Lactamase_B"/>
    <property type="match status" value="1"/>
</dbReference>
<dbReference type="CDD" id="cd16282">
    <property type="entry name" value="metallo-hydrolase-like_MBL-fold"/>
    <property type="match status" value="1"/>
</dbReference>
<dbReference type="Pfam" id="PF00753">
    <property type="entry name" value="Lactamase_B"/>
    <property type="match status" value="1"/>
</dbReference>
<keyword evidence="4" id="KW-0378">Hydrolase</keyword>
<dbReference type="PANTHER" id="PTHR42951">
    <property type="entry name" value="METALLO-BETA-LACTAMASE DOMAIN-CONTAINING"/>
    <property type="match status" value="1"/>
</dbReference>
<dbReference type="EMBL" id="AFNV02000008">
    <property type="protein sequence ID" value="ERJ19639.1"/>
    <property type="molecule type" value="Genomic_DNA"/>
</dbReference>
<comment type="similarity">
    <text evidence="1">Belongs to the metallo-beta-lactamase superfamily. Class-B beta-lactamase family.</text>
</comment>
<dbReference type="PANTHER" id="PTHR42951:SF4">
    <property type="entry name" value="ACYL-COENZYME A THIOESTERASE MBLAC2"/>
    <property type="match status" value="1"/>
</dbReference>
<sequence length="314" mass="33503">MRVFLACLLLALSPVGAWASDYYALTPQQIAPDTYVFIGALEGFDFDNHGAVANSGFIVSEKGVVVVDTGPSRLYGEAMRTAIAEVTDQPVVRVYITHAHADHFLGNNAFEDVPIAALPATEESIRSAGEDMASHLYDLVGAAMRGTAPVVPNETLALDAATSTRIDYGNHRLELIAAAGHSPADLMILDRTTGVLFAGDVVFNNRAPATPHGDIAGWQRALAAAGESGFRIVVPGHGPVAYDTAPLAQTADYLAWLKDRLQQAAARGESAAEVMFEPLSPRWAALAVQPAEYRRSVSYLYPALERATLDPSQD</sequence>
<dbReference type="eggNOG" id="COG0491">
    <property type="taxonomic scope" value="Bacteria"/>
</dbReference>
<feature type="chain" id="PRO_5004628000" evidence="2">
    <location>
        <begin position="20"/>
        <end position="314"/>
    </location>
</feature>
<gene>
    <name evidence="4" type="ORF">SSPSH_001409</name>
</gene>
<dbReference type="SUPFAM" id="SSF56281">
    <property type="entry name" value="Metallo-hydrolase/oxidoreductase"/>
    <property type="match status" value="1"/>
</dbReference>
<dbReference type="RefSeq" id="WP_006912905.1">
    <property type="nucleotide sequence ID" value="NZ_AFNV02000008.1"/>
</dbReference>
<evidence type="ECO:0000256" key="2">
    <source>
        <dbReference type="SAM" id="SignalP"/>
    </source>
</evidence>
<accession>U2FUL7</accession>
<feature type="domain" description="Metallo-beta-lactamase" evidence="3">
    <location>
        <begin position="52"/>
        <end position="237"/>
    </location>
</feature>
<dbReference type="Gene3D" id="3.60.15.10">
    <property type="entry name" value="Ribonuclease Z/Hydroxyacylglutathione hydrolase-like"/>
    <property type="match status" value="1"/>
</dbReference>
<dbReference type="InterPro" id="IPR050855">
    <property type="entry name" value="NDM-1-like"/>
</dbReference>
<evidence type="ECO:0000313" key="4">
    <source>
        <dbReference type="EMBL" id="ERJ19639.1"/>
    </source>
</evidence>
<dbReference type="AlphaFoldDB" id="U2FUL7"/>
<dbReference type="GO" id="GO:0017001">
    <property type="term" value="P:antibiotic catabolic process"/>
    <property type="evidence" value="ECO:0007669"/>
    <property type="project" value="UniProtKB-ARBA"/>
</dbReference>
<feature type="signal peptide" evidence="2">
    <location>
        <begin position="1"/>
        <end position="19"/>
    </location>
</feature>
<dbReference type="GO" id="GO:0008800">
    <property type="term" value="F:beta-lactamase activity"/>
    <property type="evidence" value="ECO:0007669"/>
    <property type="project" value="UniProtKB-EC"/>
</dbReference>
<proteinExistence type="inferred from homology"/>
<reference evidence="4 5" key="2">
    <citation type="journal article" date="2013" name="PLoS ONE">
        <title>INDIGO - INtegrated Data Warehouse of MIcrobial GenOmes with Examples from the Red Sea Extremophiles.</title>
        <authorList>
            <person name="Alam I."/>
            <person name="Antunes A."/>
            <person name="Kamau A.A."/>
            <person name="Ba Alawi W."/>
            <person name="Kalkatawi M."/>
            <person name="Stingl U."/>
            <person name="Bajic V.B."/>
        </authorList>
    </citation>
    <scope>NUCLEOTIDE SEQUENCE [LARGE SCALE GENOMIC DNA]</scope>
    <source>
        <strain evidence="4 5">E1L3A</strain>
    </source>
</reference>
<evidence type="ECO:0000259" key="3">
    <source>
        <dbReference type="SMART" id="SM00849"/>
    </source>
</evidence>
<comment type="caution">
    <text evidence="4">The sequence shown here is derived from an EMBL/GenBank/DDBJ whole genome shotgun (WGS) entry which is preliminary data.</text>
</comment>